<feature type="compositionally biased region" description="Basic residues" evidence="1">
    <location>
        <begin position="135"/>
        <end position="149"/>
    </location>
</feature>
<evidence type="ECO:0000256" key="1">
    <source>
        <dbReference type="SAM" id="MobiDB-lite"/>
    </source>
</evidence>
<name>A0A2T7DGR5_9POAL</name>
<feature type="compositionally biased region" description="Basic and acidic residues" evidence="1">
    <location>
        <begin position="41"/>
        <end position="50"/>
    </location>
</feature>
<dbReference type="AlphaFoldDB" id="A0A2T7DGR5"/>
<dbReference type="EMBL" id="CM009753">
    <property type="protein sequence ID" value="PUZ54765.1"/>
    <property type="molecule type" value="Genomic_DNA"/>
</dbReference>
<sequence>MGAASSELSHSDRNFLIRPFVWPPSLQQPASPWRWPRSPRRRGEVEQRLGAPHAERGAVVRRGGLLGRAECAEPEPRAVPRRVADLRGVLAPRPPPHPAVVPPRARRLWCVRGCGAAVVVATAAAALPRGARSERHQRRRRPQRRRGRERRAGGGRSGAAAGRLAEHVEEDHVQGVVLVEGEVLAVPVPVRRRGAGHQGEGRVHARDHARVRGTGTAAGGRPGRGDAAAAAALQGERHVRVHVPRTPVLCSRGLAWPGHETTHTRVPG</sequence>
<organism evidence="2 3">
    <name type="scientific">Panicum hallii var. hallii</name>
    <dbReference type="NCBI Taxonomy" id="1504633"/>
    <lineage>
        <taxon>Eukaryota</taxon>
        <taxon>Viridiplantae</taxon>
        <taxon>Streptophyta</taxon>
        <taxon>Embryophyta</taxon>
        <taxon>Tracheophyta</taxon>
        <taxon>Spermatophyta</taxon>
        <taxon>Magnoliopsida</taxon>
        <taxon>Liliopsida</taxon>
        <taxon>Poales</taxon>
        <taxon>Poaceae</taxon>
        <taxon>PACMAD clade</taxon>
        <taxon>Panicoideae</taxon>
        <taxon>Panicodae</taxon>
        <taxon>Paniceae</taxon>
        <taxon>Panicinae</taxon>
        <taxon>Panicum</taxon>
        <taxon>Panicum sect. Panicum</taxon>
    </lineage>
</organism>
<protein>
    <submittedName>
        <fullName evidence="2">Uncharacterized protein</fullName>
    </submittedName>
</protein>
<dbReference type="Proteomes" id="UP000244336">
    <property type="component" value="Chromosome 5"/>
</dbReference>
<feature type="region of interest" description="Disordered" evidence="1">
    <location>
        <begin position="25"/>
        <end position="50"/>
    </location>
</feature>
<reference evidence="2 3" key="1">
    <citation type="submission" date="2018-04" db="EMBL/GenBank/DDBJ databases">
        <title>WGS assembly of Panicum hallii var. hallii HAL2.</title>
        <authorList>
            <person name="Lovell J."/>
            <person name="Jenkins J."/>
            <person name="Lowry D."/>
            <person name="Mamidi S."/>
            <person name="Sreedasyam A."/>
            <person name="Weng X."/>
            <person name="Barry K."/>
            <person name="Bonette J."/>
            <person name="Campitelli B."/>
            <person name="Daum C."/>
            <person name="Gordon S."/>
            <person name="Gould B."/>
            <person name="Lipzen A."/>
            <person name="MacQueen A."/>
            <person name="Palacio-Mejia J."/>
            <person name="Plott C."/>
            <person name="Shakirov E."/>
            <person name="Shu S."/>
            <person name="Yoshinaga Y."/>
            <person name="Zane M."/>
            <person name="Rokhsar D."/>
            <person name="Grimwood J."/>
            <person name="Schmutz J."/>
            <person name="Juenger T."/>
        </authorList>
    </citation>
    <scope>NUCLEOTIDE SEQUENCE [LARGE SCALE GENOMIC DNA]</scope>
    <source>
        <strain evidence="3">cv. HAL2</strain>
    </source>
</reference>
<proteinExistence type="predicted"/>
<keyword evidence="3" id="KW-1185">Reference proteome</keyword>
<accession>A0A2T7DGR5</accession>
<feature type="region of interest" description="Disordered" evidence="1">
    <location>
        <begin position="127"/>
        <end position="167"/>
    </location>
</feature>
<evidence type="ECO:0000313" key="3">
    <source>
        <dbReference type="Proteomes" id="UP000244336"/>
    </source>
</evidence>
<gene>
    <name evidence="2" type="ORF">GQ55_5G156900</name>
</gene>
<evidence type="ECO:0000313" key="2">
    <source>
        <dbReference type="EMBL" id="PUZ54765.1"/>
    </source>
</evidence>
<dbReference type="Gramene" id="PUZ54765">
    <property type="protein sequence ID" value="PUZ54765"/>
    <property type="gene ID" value="GQ55_5G156900"/>
</dbReference>